<evidence type="ECO:0000313" key="1">
    <source>
        <dbReference type="EMBL" id="MEJ5095531.1"/>
    </source>
</evidence>
<dbReference type="RefSeq" id="WP_132882225.1">
    <property type="nucleotide sequence ID" value="NZ_JBBGZA010000001.1"/>
</dbReference>
<protein>
    <recommendedName>
        <fullName evidence="3">HTH cro/C1-type domain-containing protein</fullName>
    </recommendedName>
</protein>
<organism evidence="1 2">
    <name type="scientific">Sphingomonas molluscorum</name>
    <dbReference type="NCBI Taxonomy" id="418184"/>
    <lineage>
        <taxon>Bacteria</taxon>
        <taxon>Pseudomonadati</taxon>
        <taxon>Pseudomonadota</taxon>
        <taxon>Alphaproteobacteria</taxon>
        <taxon>Sphingomonadales</taxon>
        <taxon>Sphingomonadaceae</taxon>
        <taxon>Sphingomonas</taxon>
    </lineage>
</organism>
<keyword evidence="2" id="KW-1185">Reference proteome</keyword>
<accession>A0ABU8Q7P0</accession>
<name>A0ABU8Q7P0_9SPHN</name>
<dbReference type="EMBL" id="JBBGZA010000001">
    <property type="protein sequence ID" value="MEJ5095531.1"/>
    <property type="molecule type" value="Genomic_DNA"/>
</dbReference>
<evidence type="ECO:0008006" key="3">
    <source>
        <dbReference type="Google" id="ProtNLM"/>
    </source>
</evidence>
<dbReference type="Proteomes" id="UP001380365">
    <property type="component" value="Unassembled WGS sequence"/>
</dbReference>
<reference evidence="1 2" key="1">
    <citation type="submission" date="2023-12" db="EMBL/GenBank/DDBJ databases">
        <title>Gut-associated functions are favored during microbiome assembly across C. elegans life.</title>
        <authorList>
            <person name="Zimmermann J."/>
        </authorList>
    </citation>
    <scope>NUCLEOTIDE SEQUENCE [LARGE SCALE GENOMIC DNA]</scope>
    <source>
        <strain evidence="1 2">JUb134</strain>
    </source>
</reference>
<sequence length="88" mass="9340">MPLTPGAYLKRQRLAAGLTIADVAARLATEPRWAEHARAEWLELIEADATPLLFGTVVALGTVFSIDVVELVRLVPPEIPGAPAAVNA</sequence>
<evidence type="ECO:0000313" key="2">
    <source>
        <dbReference type="Proteomes" id="UP001380365"/>
    </source>
</evidence>
<comment type="caution">
    <text evidence="1">The sequence shown here is derived from an EMBL/GenBank/DDBJ whole genome shotgun (WGS) entry which is preliminary data.</text>
</comment>
<proteinExistence type="predicted"/>
<gene>
    <name evidence="1" type="ORF">WH159_13400</name>
</gene>